<sequence length="273" mass="29544">MNSNASLRLEDFIQAVQSQLDNAQAAMAIKARNLNLPLTFAIKDVNLDLRAHVEFVESEVWIRPAGPGDTDSSTFHLVFTTITRPAIEENAIALSEDGKDQPLDALGDELSAEDRKRLEWAGVRTVRQFQQAEQRDMVHAIGRVTNLSVDRLRRALDRASAPSVERVEPVAPANDAQPDASPLLRVIGRNLVNGTHAPLVRIGNRPVAVLQSADDELLLAPGRDQWAGELAVSPTSRHAAAMAFDLSAFAPPAAPAARPMTLAAIPGQEEARP</sequence>
<organism evidence="1 2">
    <name type="scientific">Burkholderia ambifaria</name>
    <dbReference type="NCBI Taxonomy" id="152480"/>
    <lineage>
        <taxon>Bacteria</taxon>
        <taxon>Pseudomonadati</taxon>
        <taxon>Pseudomonadota</taxon>
        <taxon>Betaproteobacteria</taxon>
        <taxon>Burkholderiales</taxon>
        <taxon>Burkholderiaceae</taxon>
        <taxon>Burkholderia</taxon>
        <taxon>Burkholderia cepacia complex</taxon>
    </lineage>
</organism>
<dbReference type="AlphaFoldDB" id="A0AA41EDG1"/>
<name>A0AA41EDG1_9BURK</name>
<evidence type="ECO:0000313" key="1">
    <source>
        <dbReference type="EMBL" id="MBR8133065.1"/>
    </source>
</evidence>
<accession>A0AA41EDG1</accession>
<evidence type="ECO:0000313" key="2">
    <source>
        <dbReference type="Proteomes" id="UP000682266"/>
    </source>
</evidence>
<comment type="caution">
    <text evidence="1">The sequence shown here is derived from an EMBL/GenBank/DDBJ whole genome shotgun (WGS) entry which is preliminary data.</text>
</comment>
<protein>
    <submittedName>
        <fullName evidence="1">Uncharacterized protein</fullName>
    </submittedName>
</protein>
<dbReference type="EMBL" id="JAGSVG010000035">
    <property type="protein sequence ID" value="MBR8133065.1"/>
    <property type="molecule type" value="Genomic_DNA"/>
</dbReference>
<dbReference type="RefSeq" id="WP_105786206.1">
    <property type="nucleotide sequence ID" value="NZ_CADERF010000025.1"/>
</dbReference>
<proteinExistence type="predicted"/>
<dbReference type="Proteomes" id="UP000682266">
    <property type="component" value="Unassembled WGS sequence"/>
</dbReference>
<gene>
    <name evidence="1" type="ORF">KDW93_29630</name>
</gene>
<reference evidence="1" key="1">
    <citation type="submission" date="2021-04" db="EMBL/GenBank/DDBJ databases">
        <title>A collection of bacterial strains from the Burkholderia cepacia Research Laboratory and Repository.</title>
        <authorList>
            <person name="Lipuma J."/>
            <person name="Spilker T."/>
        </authorList>
    </citation>
    <scope>NUCLEOTIDE SEQUENCE</scope>
    <source>
        <strain evidence="1">AU36012</strain>
    </source>
</reference>